<dbReference type="AlphaFoldDB" id="A0A5D4SFJ4"/>
<feature type="transmembrane region" description="Helical" evidence="1">
    <location>
        <begin position="40"/>
        <end position="59"/>
    </location>
</feature>
<keyword evidence="1" id="KW-0472">Membrane</keyword>
<sequence>MQKVNVWSFIFSIICFLLFMEAAFSGPIDDSLFGLDPFEILLYLTLAAFVVAVMGFGGIQNRMGLVRSVASLAITLGLSGFLAYIVFFGKLLS</sequence>
<dbReference type="Proteomes" id="UP000323732">
    <property type="component" value="Unassembled WGS sequence"/>
</dbReference>
<dbReference type="EMBL" id="VTES01000005">
    <property type="protein sequence ID" value="TYS62265.1"/>
    <property type="molecule type" value="Genomic_DNA"/>
</dbReference>
<proteinExistence type="predicted"/>
<comment type="caution">
    <text evidence="2">The sequence shown here is derived from an EMBL/GenBank/DDBJ whole genome shotgun (WGS) entry which is preliminary data.</text>
</comment>
<dbReference type="RefSeq" id="WP_094768030.1">
    <property type="nucleotide sequence ID" value="NZ_JAIVAO010000013.1"/>
</dbReference>
<feature type="transmembrane region" description="Helical" evidence="1">
    <location>
        <begin position="65"/>
        <end position="87"/>
    </location>
</feature>
<gene>
    <name evidence="2" type="ORF">FZD47_19560</name>
</gene>
<protein>
    <submittedName>
        <fullName evidence="2">Uncharacterized protein</fullName>
    </submittedName>
</protein>
<feature type="transmembrane region" description="Helical" evidence="1">
    <location>
        <begin position="6"/>
        <end position="28"/>
    </location>
</feature>
<evidence type="ECO:0000313" key="2">
    <source>
        <dbReference type="EMBL" id="TYS62265.1"/>
    </source>
</evidence>
<keyword evidence="1" id="KW-0812">Transmembrane</keyword>
<organism evidence="2 3">
    <name type="scientific">Bacillus infantis</name>
    <dbReference type="NCBI Taxonomy" id="324767"/>
    <lineage>
        <taxon>Bacteria</taxon>
        <taxon>Bacillati</taxon>
        <taxon>Bacillota</taxon>
        <taxon>Bacilli</taxon>
        <taxon>Bacillales</taxon>
        <taxon>Bacillaceae</taxon>
        <taxon>Bacillus</taxon>
    </lineage>
</organism>
<name>A0A5D4SFJ4_9BACI</name>
<evidence type="ECO:0000256" key="1">
    <source>
        <dbReference type="SAM" id="Phobius"/>
    </source>
</evidence>
<evidence type="ECO:0000313" key="3">
    <source>
        <dbReference type="Proteomes" id="UP000323732"/>
    </source>
</evidence>
<reference evidence="2 3" key="1">
    <citation type="submission" date="2019-08" db="EMBL/GenBank/DDBJ databases">
        <title>Bacillus genomes from the desert of Cuatro Cienegas, Coahuila.</title>
        <authorList>
            <person name="Olmedo-Alvarez G."/>
        </authorList>
    </citation>
    <scope>NUCLEOTIDE SEQUENCE [LARGE SCALE GENOMIC DNA]</scope>
    <source>
        <strain evidence="2 3">CH37_1T</strain>
    </source>
</reference>
<accession>A0A5D4SFJ4</accession>
<keyword evidence="1" id="KW-1133">Transmembrane helix</keyword>